<proteinExistence type="predicted"/>
<evidence type="ECO:0000313" key="2">
    <source>
        <dbReference type="EMBL" id="GIU41036.1"/>
    </source>
</evidence>
<dbReference type="EMBL" id="BPEY01000004">
    <property type="protein sequence ID" value="GIU41036.1"/>
    <property type="molecule type" value="Genomic_DNA"/>
</dbReference>
<dbReference type="Proteomes" id="UP000887104">
    <property type="component" value="Unassembled WGS sequence"/>
</dbReference>
<protein>
    <submittedName>
        <fullName evidence="2">MSHA biogenesis protein MshF</fullName>
    </submittedName>
</protein>
<reference evidence="2" key="1">
    <citation type="submission" date="2021-05" db="EMBL/GenBank/DDBJ databases">
        <title>Molecular characterization for Shewanella algae harboring chromosomal blaOXA-55-like strains isolated from clinical and environment sample.</title>
        <authorList>
            <person name="Ohama Y."/>
            <person name="Aoki K."/>
            <person name="Harada S."/>
            <person name="Moriya K."/>
            <person name="Ishii Y."/>
            <person name="Tateda K."/>
        </authorList>
    </citation>
    <scope>NUCLEOTIDE SEQUENCE</scope>
    <source>
        <strain evidence="2">JCM 11563</strain>
    </source>
</reference>
<name>A0ABQ4P0J6_9GAMM</name>
<keyword evidence="1" id="KW-0472">Membrane</keyword>
<sequence length="163" mass="18172">MHSQQKSEGELLAILGRVFAIVILLILLFYLGFSYFNAVSKVGQQNIHLTHNRLLNVLGGIRSQWLIQGQPTELTLNWQTEIEPNDYSVSHVQMSSGGWPIPSETNVAGCRQLMESLLGENYQQTLITKYDFSTASCRYIGTAGGSINYQTISGRVIFLTEEG</sequence>
<keyword evidence="1" id="KW-1133">Transmembrane helix</keyword>
<feature type="transmembrane region" description="Helical" evidence="1">
    <location>
        <begin position="12"/>
        <end position="36"/>
    </location>
</feature>
<comment type="caution">
    <text evidence="2">The sequence shown here is derived from an EMBL/GenBank/DDBJ whole genome shotgun (WGS) entry which is preliminary data.</text>
</comment>
<organism evidence="2 3">
    <name type="scientific">Shewanella sairae</name>
    <dbReference type="NCBI Taxonomy" id="190310"/>
    <lineage>
        <taxon>Bacteria</taxon>
        <taxon>Pseudomonadati</taxon>
        <taxon>Pseudomonadota</taxon>
        <taxon>Gammaproteobacteria</taxon>
        <taxon>Alteromonadales</taxon>
        <taxon>Shewanellaceae</taxon>
        <taxon>Shewanella</taxon>
    </lineage>
</organism>
<evidence type="ECO:0000256" key="1">
    <source>
        <dbReference type="SAM" id="Phobius"/>
    </source>
</evidence>
<keyword evidence="3" id="KW-1185">Reference proteome</keyword>
<accession>A0ABQ4P0J6</accession>
<keyword evidence="1" id="KW-0812">Transmembrane</keyword>
<gene>
    <name evidence="2" type="primary">mshF</name>
    <name evidence="2" type="ORF">TUM4438_03770</name>
</gene>
<dbReference type="RefSeq" id="WP_220778831.1">
    <property type="nucleotide sequence ID" value="NZ_BPEY01000004.1"/>
</dbReference>
<evidence type="ECO:0000313" key="3">
    <source>
        <dbReference type="Proteomes" id="UP000887104"/>
    </source>
</evidence>